<dbReference type="InterPro" id="IPR012327">
    <property type="entry name" value="MeTrfase_D12"/>
</dbReference>
<dbReference type="InterPro" id="IPR002052">
    <property type="entry name" value="DNA_methylase_N6_adenine_CS"/>
</dbReference>
<dbReference type="Gene3D" id="1.10.1020.10">
    <property type="entry name" value="Adenine-specific Methyltransferase, Domain 2"/>
    <property type="match status" value="1"/>
</dbReference>
<dbReference type="NCBIfam" id="TIGR00571">
    <property type="entry name" value="dam"/>
    <property type="match status" value="1"/>
</dbReference>
<dbReference type="InterPro" id="IPR023095">
    <property type="entry name" value="Ade_MeTrfase_dom_2"/>
</dbReference>
<dbReference type="Gene3D" id="3.40.50.150">
    <property type="entry name" value="Vaccinia Virus protein VP39"/>
    <property type="match status" value="1"/>
</dbReference>
<protein>
    <recommendedName>
        <fullName evidence="2 7">Site-specific DNA-methyltransferase (adenine-specific)</fullName>
        <ecNumber evidence="2 7">2.1.1.72</ecNumber>
    </recommendedName>
</protein>
<dbReference type="SUPFAM" id="SSF53335">
    <property type="entry name" value="S-adenosyl-L-methionine-dependent methyltransferases"/>
    <property type="match status" value="1"/>
</dbReference>
<dbReference type="GO" id="GO:0043565">
    <property type="term" value="F:sequence-specific DNA binding"/>
    <property type="evidence" value="ECO:0007669"/>
    <property type="project" value="TreeGrafter"/>
</dbReference>
<keyword evidence="4 7" id="KW-0808">Transferase</keyword>
<name>A0A2N3R607_9BIFI</name>
<evidence type="ECO:0000256" key="3">
    <source>
        <dbReference type="ARBA" id="ARBA00022603"/>
    </source>
</evidence>
<dbReference type="GO" id="GO:1904047">
    <property type="term" value="F:S-adenosyl-L-methionine binding"/>
    <property type="evidence" value="ECO:0007669"/>
    <property type="project" value="TreeGrafter"/>
</dbReference>
<dbReference type="GO" id="GO:0009307">
    <property type="term" value="P:DNA restriction-modification system"/>
    <property type="evidence" value="ECO:0007669"/>
    <property type="project" value="InterPro"/>
</dbReference>
<reference evidence="8 9" key="1">
    <citation type="submission" date="2017-10" db="EMBL/GenBank/DDBJ databases">
        <title>Bifidobacterium genomics.</title>
        <authorList>
            <person name="Lugli G.A."/>
            <person name="Milani C."/>
            <person name="Mancabelli L."/>
        </authorList>
    </citation>
    <scope>NUCLEOTIDE SEQUENCE [LARGE SCALE GENOMIC DNA]</scope>
    <source>
        <strain evidence="8 9">1520B</strain>
    </source>
</reference>
<evidence type="ECO:0000256" key="1">
    <source>
        <dbReference type="ARBA" id="ARBA00006594"/>
    </source>
</evidence>
<dbReference type="PIRSF" id="PIRSF000398">
    <property type="entry name" value="M_m6A_EcoRV"/>
    <property type="match status" value="1"/>
</dbReference>
<gene>
    <name evidence="8" type="ORF">CQR50_0045</name>
</gene>
<evidence type="ECO:0000256" key="2">
    <source>
        <dbReference type="ARBA" id="ARBA00011900"/>
    </source>
</evidence>
<evidence type="ECO:0000313" key="8">
    <source>
        <dbReference type="EMBL" id="PKV04791.1"/>
    </source>
</evidence>
<comment type="similarity">
    <text evidence="1 7">Belongs to the N(4)/N(6)-methyltransferase family.</text>
</comment>
<dbReference type="InterPro" id="IPR029063">
    <property type="entry name" value="SAM-dependent_MTases_sf"/>
</dbReference>
<evidence type="ECO:0000256" key="6">
    <source>
        <dbReference type="ARBA" id="ARBA00047942"/>
    </source>
</evidence>
<dbReference type="Proteomes" id="UP000233762">
    <property type="component" value="Unassembled WGS sequence"/>
</dbReference>
<accession>A0A2N3R607</accession>
<dbReference type="PRINTS" id="PR00505">
    <property type="entry name" value="D12N6MTFRASE"/>
</dbReference>
<dbReference type="EC" id="2.1.1.72" evidence="2 7"/>
<proteinExistence type="inferred from homology"/>
<dbReference type="PROSITE" id="PS00092">
    <property type="entry name" value="N6_MTASE"/>
    <property type="match status" value="1"/>
</dbReference>
<dbReference type="PANTHER" id="PTHR30481">
    <property type="entry name" value="DNA ADENINE METHYLASE"/>
    <property type="match status" value="1"/>
</dbReference>
<comment type="caution">
    <text evidence="8">The sequence shown here is derived from an EMBL/GenBank/DDBJ whole genome shotgun (WGS) entry which is preliminary data.</text>
</comment>
<evidence type="ECO:0000256" key="5">
    <source>
        <dbReference type="ARBA" id="ARBA00022691"/>
    </source>
</evidence>
<evidence type="ECO:0000313" key="9">
    <source>
        <dbReference type="Proteomes" id="UP000233762"/>
    </source>
</evidence>
<dbReference type="RefSeq" id="WP_101398074.1">
    <property type="nucleotide sequence ID" value="NZ_PCHH01000001.1"/>
</dbReference>
<comment type="catalytic activity">
    <reaction evidence="6 7">
        <text>a 2'-deoxyadenosine in DNA + S-adenosyl-L-methionine = an N(6)-methyl-2'-deoxyadenosine in DNA + S-adenosyl-L-homocysteine + H(+)</text>
        <dbReference type="Rhea" id="RHEA:15197"/>
        <dbReference type="Rhea" id="RHEA-COMP:12418"/>
        <dbReference type="Rhea" id="RHEA-COMP:12419"/>
        <dbReference type="ChEBI" id="CHEBI:15378"/>
        <dbReference type="ChEBI" id="CHEBI:57856"/>
        <dbReference type="ChEBI" id="CHEBI:59789"/>
        <dbReference type="ChEBI" id="CHEBI:90615"/>
        <dbReference type="ChEBI" id="CHEBI:90616"/>
        <dbReference type="EC" id="2.1.1.72"/>
    </reaction>
</comment>
<dbReference type="GO" id="GO:0032259">
    <property type="term" value="P:methylation"/>
    <property type="evidence" value="ECO:0007669"/>
    <property type="project" value="UniProtKB-KW"/>
</dbReference>
<dbReference type="GO" id="GO:0009007">
    <property type="term" value="F:site-specific DNA-methyltransferase (adenine-specific) activity"/>
    <property type="evidence" value="ECO:0007669"/>
    <property type="project" value="UniProtKB-UniRule"/>
</dbReference>
<dbReference type="PANTHER" id="PTHR30481:SF3">
    <property type="entry name" value="DNA ADENINE METHYLASE"/>
    <property type="match status" value="1"/>
</dbReference>
<dbReference type="AlphaFoldDB" id="A0A2N3R607"/>
<dbReference type="GO" id="GO:0006298">
    <property type="term" value="P:mismatch repair"/>
    <property type="evidence" value="ECO:0007669"/>
    <property type="project" value="TreeGrafter"/>
</dbReference>
<organism evidence="8 9">
    <name type="scientific">Bifidobacterium pseudolongum subsp. globosum</name>
    <dbReference type="NCBI Taxonomy" id="1690"/>
    <lineage>
        <taxon>Bacteria</taxon>
        <taxon>Bacillati</taxon>
        <taxon>Actinomycetota</taxon>
        <taxon>Actinomycetes</taxon>
        <taxon>Bifidobacteriales</taxon>
        <taxon>Bifidobacteriaceae</taxon>
        <taxon>Bifidobacterium</taxon>
    </lineage>
</organism>
<dbReference type="EMBL" id="PCHH01000001">
    <property type="protein sequence ID" value="PKV04791.1"/>
    <property type="molecule type" value="Genomic_DNA"/>
</dbReference>
<evidence type="ECO:0000256" key="4">
    <source>
        <dbReference type="ARBA" id="ARBA00022679"/>
    </source>
</evidence>
<sequence>MEESKKTHVPPIKTQGIKTKLVPFIRDLAKVREDEVWVEPFMGSGVVGFNVAPRRALFSDTNVHIINFYNEIKNGQITPQLVKEFLESEGHRLSEGDAEYYYEVRNRFNREHSPMDFLFLNRSCFNGMIRFNKNYDFNVPYGHKPERFAKAYVTKIVNQVAHVKELLRWNDWQFEVKSFEEAIREAPANAFIYCDPPYLGRHVDYFDSWNEEQELLLHELLMGRASGRFMVSTWDHNKYRENEYLRTVWGDCTKTTREHFYFVGARESNRGSMVEALLTNFKPMTNERAVDSGHQYGIQGPLTGIGRRERIPVQGALKLLMQE</sequence>
<dbReference type="InterPro" id="IPR012263">
    <property type="entry name" value="M_m6A_EcoRV"/>
</dbReference>
<dbReference type="Pfam" id="PF02086">
    <property type="entry name" value="MethyltransfD12"/>
    <property type="match status" value="1"/>
</dbReference>
<evidence type="ECO:0000256" key="7">
    <source>
        <dbReference type="RuleBase" id="RU361257"/>
    </source>
</evidence>
<keyword evidence="5 7" id="KW-0949">S-adenosyl-L-methionine</keyword>
<keyword evidence="3 7" id="KW-0489">Methyltransferase</keyword>